<evidence type="ECO:0000256" key="1">
    <source>
        <dbReference type="SAM" id="SignalP"/>
    </source>
</evidence>
<dbReference type="RefSeq" id="WP_330973189.1">
    <property type="nucleotide sequence ID" value="NZ_JAZGLY010000001.1"/>
</dbReference>
<evidence type="ECO:0008006" key="4">
    <source>
        <dbReference type="Google" id="ProtNLM"/>
    </source>
</evidence>
<keyword evidence="3" id="KW-1185">Reference proteome</keyword>
<evidence type="ECO:0000313" key="2">
    <source>
        <dbReference type="EMBL" id="MEE6185781.1"/>
    </source>
</evidence>
<dbReference type="EMBL" id="JAZGLY010000001">
    <property type="protein sequence ID" value="MEE6185781.1"/>
    <property type="molecule type" value="Genomic_DNA"/>
</dbReference>
<name>A0ABU7RCS6_9BACT</name>
<accession>A0ABU7RCS6</accession>
<dbReference type="Proteomes" id="UP001357452">
    <property type="component" value="Unassembled WGS sequence"/>
</dbReference>
<evidence type="ECO:0000313" key="3">
    <source>
        <dbReference type="Proteomes" id="UP001357452"/>
    </source>
</evidence>
<reference evidence="2 3" key="1">
    <citation type="submission" date="2024-01" db="EMBL/GenBank/DDBJ databases">
        <title>Niabella digestum sp. nov., isolated from waste digestion system.</title>
        <authorList>
            <person name="Zhang L."/>
        </authorList>
    </citation>
    <scope>NUCLEOTIDE SEQUENCE [LARGE SCALE GENOMIC DNA]</scope>
    <source>
        <strain evidence="2 3">A18</strain>
    </source>
</reference>
<dbReference type="InterPro" id="IPR032675">
    <property type="entry name" value="LRR_dom_sf"/>
</dbReference>
<comment type="caution">
    <text evidence="2">The sequence shown here is derived from an EMBL/GenBank/DDBJ whole genome shotgun (WGS) entry which is preliminary data.</text>
</comment>
<keyword evidence="1" id="KW-0732">Signal</keyword>
<dbReference type="PROSITE" id="PS51257">
    <property type="entry name" value="PROKAR_LIPOPROTEIN"/>
    <property type="match status" value="1"/>
</dbReference>
<organism evidence="2 3">
    <name type="scientific">Niabella digestorum</name>
    <dbReference type="NCBI Taxonomy" id="3117701"/>
    <lineage>
        <taxon>Bacteria</taxon>
        <taxon>Pseudomonadati</taxon>
        <taxon>Bacteroidota</taxon>
        <taxon>Chitinophagia</taxon>
        <taxon>Chitinophagales</taxon>
        <taxon>Chitinophagaceae</taxon>
        <taxon>Niabella</taxon>
    </lineage>
</organism>
<proteinExistence type="predicted"/>
<feature type="chain" id="PRO_5046906207" description="DUF4369 domain-containing protein" evidence="1">
    <location>
        <begin position="19"/>
        <end position="217"/>
    </location>
</feature>
<feature type="signal peptide" evidence="1">
    <location>
        <begin position="1"/>
        <end position="18"/>
    </location>
</feature>
<gene>
    <name evidence="2" type="ORF">V2H41_00710</name>
</gene>
<protein>
    <recommendedName>
        <fullName evidence="4">DUF4369 domain-containing protein</fullName>
    </recommendedName>
</protein>
<sequence length="217" mass="23907">MKKTILIPMLLLALAACKKDGADTSKEPDTPKQPYIVLKTEKNANTATITLLTDAEPSDRADVWIDLNNNKIKDPGEEVTKFDNFNEYATYELKGSQTITLYGKVTVFGCGKQEISSLDVSKNPALVTLYCEDNKLSSLDLSKNTALLNLLCINNQIAGNHMKQLINSLPANNEEKMALIKENGDGNSLPAQAELQAAKAKNWKLYQLTGIYVELLN</sequence>
<dbReference type="Gene3D" id="3.80.10.10">
    <property type="entry name" value="Ribonuclease Inhibitor"/>
    <property type="match status" value="1"/>
</dbReference>